<accession>A0A418MWZ3</accession>
<reference evidence="1 2" key="1">
    <citation type="submission" date="2018-08" db="EMBL/GenBank/DDBJ databases">
        <title>Jishengella sp. nov., isolated from a root of Azadirachta indica A. Juss. var. siamensis Valenton.</title>
        <authorList>
            <person name="Kuncharoen N."/>
            <person name="Tanasupawat S."/>
            <person name="Kudo T."/>
            <person name="Ohkuma M."/>
        </authorList>
    </citation>
    <scope>NUCLEOTIDE SEQUENCE [LARGE SCALE GENOMIC DNA]</scope>
    <source>
        <strain evidence="1 2">AZ1-13</strain>
    </source>
</reference>
<proteinExistence type="predicted"/>
<name>A0A418MWZ3_9ACTN</name>
<comment type="caution">
    <text evidence="1">The sequence shown here is derived from an EMBL/GenBank/DDBJ whole genome shotgun (WGS) entry which is preliminary data.</text>
</comment>
<evidence type="ECO:0000313" key="2">
    <source>
        <dbReference type="Proteomes" id="UP000283832"/>
    </source>
</evidence>
<dbReference type="Proteomes" id="UP000283832">
    <property type="component" value="Unassembled WGS sequence"/>
</dbReference>
<gene>
    <name evidence="1" type="ORF">D2L64_08395</name>
</gene>
<dbReference type="AlphaFoldDB" id="A0A418MWZ3"/>
<keyword evidence="2" id="KW-1185">Reference proteome</keyword>
<organism evidence="1 2">
    <name type="scientific">Micromonospora radicis</name>
    <dbReference type="NCBI Taxonomy" id="1894971"/>
    <lineage>
        <taxon>Bacteria</taxon>
        <taxon>Bacillati</taxon>
        <taxon>Actinomycetota</taxon>
        <taxon>Actinomycetes</taxon>
        <taxon>Micromonosporales</taxon>
        <taxon>Micromonosporaceae</taxon>
        <taxon>Micromonospora</taxon>
    </lineage>
</organism>
<protein>
    <submittedName>
        <fullName evidence="1">Uncharacterized protein</fullName>
    </submittedName>
</protein>
<dbReference type="EMBL" id="QXEC01000006">
    <property type="protein sequence ID" value="RIV39347.1"/>
    <property type="molecule type" value="Genomic_DNA"/>
</dbReference>
<evidence type="ECO:0000313" key="1">
    <source>
        <dbReference type="EMBL" id="RIV39347.1"/>
    </source>
</evidence>
<sequence>MAKWVLDVLGETHVSDSSVDLRPSLYRDDRQVKLLHVTLHQNWPGQDGSRSAAVPATWIFAQPLRDVLEDIRVMGELRSRNDPELPDLAELDENDYPDIGGAEAWDVDVPSPGVDPVQNRINDFLVRWGSFHNAERAQKVALTSMDLQLDLALELGWRRIANTRLAQSAAGHRRRKLDEMRDRYAAEHWEHVLSFPFNIRLPPLPATQAERDSFRTAIRSSLDCFHRRWPAWKTLLVPLKVTLIVVPPLQGKDLDNVALDVLPAVHDIFRPHIEPWQLSPLYPEGDEAAADRQRAMKRLKSLNSESVTAYQVIELQRMPSDPPAGFLQLMLGLGSGYDHVAQSLWIRNDSKLLRLP</sequence>